<dbReference type="AlphaFoldDB" id="D3SNA2"/>
<dbReference type="EMBL" id="CP001931">
    <property type="protein sequence ID" value="ADC88639.1"/>
    <property type="molecule type" value="Genomic_DNA"/>
</dbReference>
<keyword evidence="2" id="KW-1185">Reference proteome</keyword>
<protein>
    <submittedName>
        <fullName evidence="1">Uncharacterized protein</fullName>
    </submittedName>
</protein>
<accession>D3SNA2</accession>
<proteinExistence type="predicted"/>
<dbReference type="Proteomes" id="UP000002043">
    <property type="component" value="Chromosome"/>
</dbReference>
<evidence type="ECO:0000313" key="1">
    <source>
        <dbReference type="EMBL" id="ADC88639.1"/>
    </source>
</evidence>
<gene>
    <name evidence="1" type="ordered locus">Thal_0001</name>
</gene>
<organism evidence="1 2">
    <name type="scientific">Thermocrinis albus (strain DSM 14484 / JCM 11386 / HI 11/12)</name>
    <dbReference type="NCBI Taxonomy" id="638303"/>
    <lineage>
        <taxon>Bacteria</taxon>
        <taxon>Pseudomonadati</taxon>
        <taxon>Aquificota</taxon>
        <taxon>Aquificia</taxon>
        <taxon>Aquificales</taxon>
        <taxon>Aquificaceae</taxon>
        <taxon>Thermocrinis</taxon>
    </lineage>
</organism>
<dbReference type="STRING" id="638303.Thal_0001"/>
<name>D3SNA2_THEAH</name>
<evidence type="ECO:0000313" key="2">
    <source>
        <dbReference type="Proteomes" id="UP000002043"/>
    </source>
</evidence>
<sequence length="147" mass="17324">MGGQPIKGVEKLISKVEERFLGFVKLEGLRYLEGLLNVDLGSEKRKGRPFIGWYKNGCMFLVFLTTKRRAYKVFVNGCNKQELCQWIDEESYVFYDYRHRGYFVYKVKEDQLKWKEQIVFCGFCHPEATSAIDVLRSYYEGEDSCSH</sequence>
<reference evidence="2" key="1">
    <citation type="journal article" date="2010" name="Stand. Genomic Sci.">
        <title>Complete genome sequence of Thermocrinis albus type strain (HI 11/12T).</title>
        <authorList>
            <person name="Wirth R."/>
            <person name="Sikorski J."/>
            <person name="Brambilla E."/>
            <person name="Misra M."/>
            <person name="Lapidus A."/>
            <person name="Copeland A."/>
            <person name="Nolan M."/>
            <person name="Lucas S."/>
            <person name="Chen F."/>
            <person name="Tice H."/>
            <person name="Cheng J.F."/>
            <person name="Han C."/>
            <person name="Detter J.C."/>
            <person name="Tapia R."/>
            <person name="Bruce D."/>
            <person name="Goodwin L."/>
            <person name="Pitluck S."/>
            <person name="Pati A."/>
            <person name="Anderson I."/>
            <person name="Ivanova N."/>
            <person name="Mavromatis K."/>
            <person name="Mikhailova N."/>
            <person name="Chen A."/>
            <person name="Palaniappan K."/>
            <person name="Bilek Y."/>
            <person name="Hader T."/>
            <person name="Land M."/>
            <person name="Hauser L."/>
            <person name="Chang Y.J."/>
            <person name="Jeffries C.D."/>
            <person name="Tindall B.J."/>
            <person name="Rohde M."/>
            <person name="Goker M."/>
            <person name="Bristow J."/>
            <person name="Eisen J.A."/>
            <person name="Markowitz V."/>
            <person name="Hugenholtz P."/>
            <person name="Kyrpides N.C."/>
            <person name="Klenk H.P."/>
        </authorList>
    </citation>
    <scope>NUCLEOTIDE SEQUENCE [LARGE SCALE GENOMIC DNA]</scope>
    <source>
        <strain evidence="2">DSM 14484 / JCM 11386 / HI 11/12</strain>
    </source>
</reference>
<dbReference type="HOGENOM" id="CLU_1694683_0_0_0"/>
<dbReference type="KEGG" id="tal:Thal_0001"/>